<evidence type="ECO:0000313" key="3">
    <source>
        <dbReference type="EMBL" id="QTA86002.1"/>
    </source>
</evidence>
<reference evidence="3" key="1">
    <citation type="journal article" date="2021" name="Microb. Physiol.">
        <title>Proteogenomic Insights into the Physiology of Marine, Sulfate-Reducing, Filamentous Desulfonema limicola and Desulfonema magnum.</title>
        <authorList>
            <person name="Schnaars V."/>
            <person name="Wohlbrand L."/>
            <person name="Scheve S."/>
            <person name="Hinrichs C."/>
            <person name="Reinhardt R."/>
            <person name="Rabus R."/>
        </authorList>
    </citation>
    <scope>NUCLEOTIDE SEQUENCE</scope>
    <source>
        <strain evidence="3">4be13</strain>
    </source>
</reference>
<proteinExistence type="predicted"/>
<dbReference type="Gene3D" id="2.30.30.40">
    <property type="entry name" value="SH3 Domains"/>
    <property type="match status" value="1"/>
</dbReference>
<dbReference type="Proteomes" id="UP000663722">
    <property type="component" value="Chromosome"/>
</dbReference>
<dbReference type="SMART" id="SM00287">
    <property type="entry name" value="SH3b"/>
    <property type="match status" value="1"/>
</dbReference>
<evidence type="ECO:0000256" key="1">
    <source>
        <dbReference type="SAM" id="SignalP"/>
    </source>
</evidence>
<accession>A0A975BI88</accession>
<evidence type="ECO:0000313" key="4">
    <source>
        <dbReference type="Proteomes" id="UP000663722"/>
    </source>
</evidence>
<keyword evidence="4" id="KW-1185">Reference proteome</keyword>
<feature type="chain" id="PRO_5037984425" evidence="1">
    <location>
        <begin position="26"/>
        <end position="175"/>
    </location>
</feature>
<gene>
    <name evidence="3" type="ORF">dnm_020200</name>
</gene>
<evidence type="ECO:0000259" key="2">
    <source>
        <dbReference type="PROSITE" id="PS51781"/>
    </source>
</evidence>
<feature type="domain" description="SH3b" evidence="2">
    <location>
        <begin position="22"/>
        <end position="89"/>
    </location>
</feature>
<dbReference type="RefSeq" id="WP_207681826.1">
    <property type="nucleotide sequence ID" value="NZ_CP061800.1"/>
</dbReference>
<feature type="signal peptide" evidence="1">
    <location>
        <begin position="1"/>
        <end position="25"/>
    </location>
</feature>
<dbReference type="AlphaFoldDB" id="A0A975BI88"/>
<sequence length="175" mass="19114">MNRMIFFILASVLSLSFFTFTEATAEEKIWVSSTNAKLKADHSAASETVTRVAVGSELLVLSFENRWYHVSTVSGKKGWIYRGKVSNHPPDIQEQKKENALGEAFGDLGGSSIRADAADGSRSIRGLSAEAKEYARKSGKLTPSEKALDAVLSSQISNNQIEHFLKAGRIGEYAE</sequence>
<dbReference type="KEGG" id="dmm:dnm_020200"/>
<dbReference type="PROSITE" id="PS51781">
    <property type="entry name" value="SH3B"/>
    <property type="match status" value="1"/>
</dbReference>
<keyword evidence="1" id="KW-0732">Signal</keyword>
<dbReference type="InterPro" id="IPR003646">
    <property type="entry name" value="SH3-like_bac-type"/>
</dbReference>
<dbReference type="Pfam" id="PF08239">
    <property type="entry name" value="SH3_3"/>
    <property type="match status" value="1"/>
</dbReference>
<protein>
    <submittedName>
        <fullName evidence="3">SH3 domain-containing protein</fullName>
    </submittedName>
</protein>
<organism evidence="3 4">
    <name type="scientific">Desulfonema magnum</name>
    <dbReference type="NCBI Taxonomy" id="45655"/>
    <lineage>
        <taxon>Bacteria</taxon>
        <taxon>Pseudomonadati</taxon>
        <taxon>Thermodesulfobacteriota</taxon>
        <taxon>Desulfobacteria</taxon>
        <taxon>Desulfobacterales</taxon>
        <taxon>Desulfococcaceae</taxon>
        <taxon>Desulfonema</taxon>
    </lineage>
</organism>
<name>A0A975BI88_9BACT</name>
<dbReference type="EMBL" id="CP061800">
    <property type="protein sequence ID" value="QTA86002.1"/>
    <property type="molecule type" value="Genomic_DNA"/>
</dbReference>